<proteinExistence type="inferred from homology"/>
<evidence type="ECO:0000259" key="6">
    <source>
        <dbReference type="PROSITE" id="PS51795"/>
    </source>
</evidence>
<sequence>MMGLRVVLEVQTNKTHHILSKSSMINNKPASQRSSRIHRRSNSDNAFLDECYLCRRNLLHHQDIYMCRDKAFCSERCRFKLLMIEDSRRR</sequence>
<keyword evidence="3" id="KW-0963">Cytoplasm</keyword>
<evidence type="ECO:0000313" key="8">
    <source>
        <dbReference type="Proteomes" id="UP000036987"/>
    </source>
</evidence>
<feature type="domain" description="FLZ-type" evidence="6">
    <location>
        <begin position="46"/>
        <end position="89"/>
    </location>
</feature>
<dbReference type="Proteomes" id="UP000036987">
    <property type="component" value="Unassembled WGS sequence"/>
</dbReference>
<keyword evidence="8" id="KW-1185">Reference proteome</keyword>
<reference evidence="8" key="1">
    <citation type="journal article" date="2016" name="Nature">
        <title>The genome of the seagrass Zostera marina reveals angiosperm adaptation to the sea.</title>
        <authorList>
            <person name="Olsen J.L."/>
            <person name="Rouze P."/>
            <person name="Verhelst B."/>
            <person name="Lin Y.-C."/>
            <person name="Bayer T."/>
            <person name="Collen J."/>
            <person name="Dattolo E."/>
            <person name="De Paoli E."/>
            <person name="Dittami S."/>
            <person name="Maumus F."/>
            <person name="Michel G."/>
            <person name="Kersting A."/>
            <person name="Lauritano C."/>
            <person name="Lohaus R."/>
            <person name="Toepel M."/>
            <person name="Tonon T."/>
            <person name="Vanneste K."/>
            <person name="Amirebrahimi M."/>
            <person name="Brakel J."/>
            <person name="Bostroem C."/>
            <person name="Chovatia M."/>
            <person name="Grimwood J."/>
            <person name="Jenkins J.W."/>
            <person name="Jueterbock A."/>
            <person name="Mraz A."/>
            <person name="Stam W.T."/>
            <person name="Tice H."/>
            <person name="Bornberg-Bauer E."/>
            <person name="Green P.J."/>
            <person name="Pearson G.A."/>
            <person name="Procaccini G."/>
            <person name="Duarte C.M."/>
            <person name="Schmutz J."/>
            <person name="Reusch T.B.H."/>
            <person name="Van de Peer Y."/>
        </authorList>
    </citation>
    <scope>NUCLEOTIDE SEQUENCE [LARGE SCALE GENOMIC DNA]</scope>
    <source>
        <strain evidence="8">cv. Finnish</strain>
    </source>
</reference>
<dbReference type="EMBL" id="LFYR01000670">
    <property type="protein sequence ID" value="KMZ71602.1"/>
    <property type="molecule type" value="Genomic_DNA"/>
</dbReference>
<evidence type="ECO:0000256" key="4">
    <source>
        <dbReference type="ARBA" id="ARBA00022723"/>
    </source>
</evidence>
<dbReference type="OMA" id="TEMEMMA"/>
<comment type="similarity">
    <text evidence="2">Belongs to the FLZ family.</text>
</comment>
<dbReference type="PROSITE" id="PS51795">
    <property type="entry name" value="ZF_FLZ"/>
    <property type="match status" value="1"/>
</dbReference>
<dbReference type="InterPro" id="IPR007650">
    <property type="entry name" value="Zf-FLZ_dom"/>
</dbReference>
<evidence type="ECO:0000256" key="2">
    <source>
        <dbReference type="ARBA" id="ARBA00009374"/>
    </source>
</evidence>
<dbReference type="OrthoDB" id="728228at2759"/>
<keyword evidence="4" id="KW-0479">Metal-binding</keyword>
<dbReference type="GO" id="GO:0005737">
    <property type="term" value="C:cytoplasm"/>
    <property type="evidence" value="ECO:0007669"/>
    <property type="project" value="UniProtKB-SubCell"/>
</dbReference>
<evidence type="ECO:0000256" key="3">
    <source>
        <dbReference type="ARBA" id="ARBA00022490"/>
    </source>
</evidence>
<dbReference type="PANTHER" id="PTHR33059">
    <property type="entry name" value="FCS-LIKE ZINC FINGER 5"/>
    <property type="match status" value="1"/>
</dbReference>
<name>A0A0K9PTQ3_ZOSMR</name>
<comment type="subcellular location">
    <subcellularLocation>
        <location evidence="1">Cytoplasm</location>
    </subcellularLocation>
</comment>
<evidence type="ECO:0000256" key="1">
    <source>
        <dbReference type="ARBA" id="ARBA00004496"/>
    </source>
</evidence>
<evidence type="ECO:0000313" key="7">
    <source>
        <dbReference type="EMBL" id="KMZ71602.1"/>
    </source>
</evidence>
<protein>
    <recommendedName>
        <fullName evidence="6">FLZ-type domain-containing protein</fullName>
    </recommendedName>
</protein>
<comment type="caution">
    <text evidence="7">The sequence shown here is derived from an EMBL/GenBank/DDBJ whole genome shotgun (WGS) entry which is preliminary data.</text>
</comment>
<evidence type="ECO:0000256" key="5">
    <source>
        <dbReference type="PROSITE-ProRule" id="PRU01131"/>
    </source>
</evidence>
<gene>
    <name evidence="7" type="ORF">ZOSMA_179G00300</name>
</gene>
<organism evidence="7 8">
    <name type="scientific">Zostera marina</name>
    <name type="common">Eelgrass</name>
    <dbReference type="NCBI Taxonomy" id="29655"/>
    <lineage>
        <taxon>Eukaryota</taxon>
        <taxon>Viridiplantae</taxon>
        <taxon>Streptophyta</taxon>
        <taxon>Embryophyta</taxon>
        <taxon>Tracheophyta</taxon>
        <taxon>Spermatophyta</taxon>
        <taxon>Magnoliopsida</taxon>
        <taxon>Liliopsida</taxon>
        <taxon>Zosteraceae</taxon>
        <taxon>Zostera</taxon>
    </lineage>
</organism>
<dbReference type="Pfam" id="PF04570">
    <property type="entry name" value="zf-FLZ"/>
    <property type="match status" value="1"/>
</dbReference>
<dbReference type="AlphaFoldDB" id="A0A0K9PTQ3"/>
<feature type="zinc finger region" description="FLZ-type" evidence="5">
    <location>
        <begin position="46"/>
        <end position="89"/>
    </location>
</feature>
<dbReference type="PANTHER" id="PTHR33059:SF84">
    <property type="entry name" value="FCS-LIKE ZINC FINGER 15"/>
    <property type="match status" value="1"/>
</dbReference>
<dbReference type="GO" id="GO:0046872">
    <property type="term" value="F:metal ion binding"/>
    <property type="evidence" value="ECO:0007669"/>
    <property type="project" value="UniProtKB-KW"/>
</dbReference>
<accession>A0A0K9PTQ3</accession>